<dbReference type="HOGENOM" id="CLU_020019_3_3_1"/>
<feature type="transmembrane region" description="Helical" evidence="9">
    <location>
        <begin position="161"/>
        <end position="180"/>
    </location>
</feature>
<dbReference type="PANTHER" id="PTHR19139:SF199">
    <property type="entry name" value="MIP17260P"/>
    <property type="match status" value="1"/>
</dbReference>
<keyword evidence="3 8" id="KW-0813">Transport</keyword>
<evidence type="ECO:0000256" key="5">
    <source>
        <dbReference type="ARBA" id="ARBA00022692"/>
    </source>
</evidence>
<keyword evidence="12" id="KW-1185">Reference proteome</keyword>
<evidence type="ECO:0000256" key="3">
    <source>
        <dbReference type="ARBA" id="ARBA00022448"/>
    </source>
</evidence>
<name>R7TR81_CAPTE</name>
<gene>
    <name evidence="10" type="ORF">CAPTEDRAFT_45698</name>
</gene>
<keyword evidence="5 8" id="KW-0812">Transmembrane</keyword>
<evidence type="ECO:0000313" key="11">
    <source>
        <dbReference type="EnsemblMetazoa" id="CapteP45698"/>
    </source>
</evidence>
<keyword evidence="7 9" id="KW-0472">Membrane</keyword>
<dbReference type="InterPro" id="IPR023271">
    <property type="entry name" value="Aquaporin-like"/>
</dbReference>
<dbReference type="Pfam" id="PF00230">
    <property type="entry name" value="MIP"/>
    <property type="match status" value="1"/>
</dbReference>
<reference evidence="12" key="1">
    <citation type="submission" date="2012-12" db="EMBL/GenBank/DDBJ databases">
        <authorList>
            <person name="Hellsten U."/>
            <person name="Grimwood J."/>
            <person name="Chapman J.A."/>
            <person name="Shapiro H."/>
            <person name="Aerts A."/>
            <person name="Otillar R.P."/>
            <person name="Terry A.Y."/>
            <person name="Boore J.L."/>
            <person name="Simakov O."/>
            <person name="Marletaz F."/>
            <person name="Cho S.-J."/>
            <person name="Edsinger-Gonzales E."/>
            <person name="Havlak P."/>
            <person name="Kuo D.-H."/>
            <person name="Larsson T."/>
            <person name="Lv J."/>
            <person name="Arendt D."/>
            <person name="Savage R."/>
            <person name="Osoegawa K."/>
            <person name="de Jong P."/>
            <person name="Lindberg D.R."/>
            <person name="Seaver E.C."/>
            <person name="Weisblat D.A."/>
            <person name="Putnam N.H."/>
            <person name="Grigoriev I.V."/>
            <person name="Rokhsar D.S."/>
        </authorList>
    </citation>
    <scope>NUCLEOTIDE SEQUENCE</scope>
    <source>
        <strain evidence="12">I ESC-2004</strain>
    </source>
</reference>
<evidence type="ECO:0000256" key="2">
    <source>
        <dbReference type="ARBA" id="ARBA00006175"/>
    </source>
</evidence>
<feature type="transmembrane region" description="Helical" evidence="9">
    <location>
        <begin position="12"/>
        <end position="33"/>
    </location>
</feature>
<accession>R7TR81</accession>
<dbReference type="InterPro" id="IPR000425">
    <property type="entry name" value="MIP"/>
</dbReference>
<feature type="transmembrane region" description="Helical" evidence="9">
    <location>
        <begin position="200"/>
        <end position="218"/>
    </location>
</feature>
<evidence type="ECO:0000256" key="6">
    <source>
        <dbReference type="ARBA" id="ARBA00022989"/>
    </source>
</evidence>
<sequence length="221" mass="23863">SDIKSVLFWRDVLVEVLATAILLIWITFSFVTFNPEHYQPNTTTLGLLVGMVVFILIEALGPYSGCHMNPAVTLGFFLNGHLSIARAILYTIAQCAGGAGGSALVYALTPSSRHHMFHAILPHPEVALAQAVGHECIFTFLLVFTALFLTLPNRKSVNPGFPLGFCVGTSIMSAGTFSGSTLNPVVALGPAVISRNFQDYWVYWVGPMTGSLIAFLLFKAI</sequence>
<organism evidence="10">
    <name type="scientific">Capitella teleta</name>
    <name type="common">Polychaete worm</name>
    <dbReference type="NCBI Taxonomy" id="283909"/>
    <lineage>
        <taxon>Eukaryota</taxon>
        <taxon>Metazoa</taxon>
        <taxon>Spiralia</taxon>
        <taxon>Lophotrochozoa</taxon>
        <taxon>Annelida</taxon>
        <taxon>Polychaeta</taxon>
        <taxon>Sedentaria</taxon>
        <taxon>Scolecida</taxon>
        <taxon>Capitellidae</taxon>
        <taxon>Capitella</taxon>
    </lineage>
</organism>
<keyword evidence="4" id="KW-1003">Cell membrane</keyword>
<reference evidence="10 12" key="2">
    <citation type="journal article" date="2013" name="Nature">
        <title>Insights into bilaterian evolution from three spiralian genomes.</title>
        <authorList>
            <person name="Simakov O."/>
            <person name="Marletaz F."/>
            <person name="Cho S.J."/>
            <person name="Edsinger-Gonzales E."/>
            <person name="Havlak P."/>
            <person name="Hellsten U."/>
            <person name="Kuo D.H."/>
            <person name="Larsson T."/>
            <person name="Lv J."/>
            <person name="Arendt D."/>
            <person name="Savage R."/>
            <person name="Osoegawa K."/>
            <person name="de Jong P."/>
            <person name="Grimwood J."/>
            <person name="Chapman J.A."/>
            <person name="Shapiro H."/>
            <person name="Aerts A."/>
            <person name="Otillar R.P."/>
            <person name="Terry A.Y."/>
            <person name="Boore J.L."/>
            <person name="Grigoriev I.V."/>
            <person name="Lindberg D.R."/>
            <person name="Seaver E.C."/>
            <person name="Weisblat D.A."/>
            <person name="Putnam N.H."/>
            <person name="Rokhsar D.S."/>
        </authorList>
    </citation>
    <scope>NUCLEOTIDE SEQUENCE</scope>
    <source>
        <strain evidence="10 12">I ESC-2004</strain>
    </source>
</reference>
<evidence type="ECO:0000313" key="12">
    <source>
        <dbReference type="Proteomes" id="UP000014760"/>
    </source>
</evidence>
<feature type="transmembrane region" description="Helical" evidence="9">
    <location>
        <begin position="45"/>
        <end position="66"/>
    </location>
</feature>
<reference evidence="11" key="3">
    <citation type="submission" date="2015-06" db="UniProtKB">
        <authorList>
            <consortium name="EnsemblMetazoa"/>
        </authorList>
    </citation>
    <scope>IDENTIFICATION</scope>
</reference>
<feature type="transmembrane region" description="Helical" evidence="9">
    <location>
        <begin position="87"/>
        <end position="108"/>
    </location>
</feature>
<evidence type="ECO:0008006" key="13">
    <source>
        <dbReference type="Google" id="ProtNLM"/>
    </source>
</evidence>
<feature type="transmembrane region" description="Helical" evidence="9">
    <location>
        <begin position="128"/>
        <end position="149"/>
    </location>
</feature>
<dbReference type="InterPro" id="IPR022357">
    <property type="entry name" value="MIP_CS"/>
</dbReference>
<dbReference type="Gene3D" id="1.20.1080.10">
    <property type="entry name" value="Glycerol uptake facilitator protein"/>
    <property type="match status" value="1"/>
</dbReference>
<proteinExistence type="inferred from homology"/>
<evidence type="ECO:0000256" key="8">
    <source>
        <dbReference type="RuleBase" id="RU000477"/>
    </source>
</evidence>
<feature type="non-terminal residue" evidence="10">
    <location>
        <position position="1"/>
    </location>
</feature>
<feature type="non-terminal residue" evidence="10">
    <location>
        <position position="221"/>
    </location>
</feature>
<dbReference type="EnsemblMetazoa" id="CapteT45698">
    <property type="protein sequence ID" value="CapteP45698"/>
    <property type="gene ID" value="CapteG45698"/>
</dbReference>
<dbReference type="SUPFAM" id="SSF81338">
    <property type="entry name" value="Aquaporin-like"/>
    <property type="match status" value="1"/>
</dbReference>
<dbReference type="STRING" id="283909.R7TR81"/>
<dbReference type="OMA" id="KGFQSNQ"/>
<dbReference type="InterPro" id="IPR034294">
    <property type="entry name" value="Aquaporin_transptr"/>
</dbReference>
<dbReference type="AlphaFoldDB" id="R7TR81"/>
<dbReference type="EMBL" id="AMQN01011323">
    <property type="status" value="NOT_ANNOTATED_CDS"/>
    <property type="molecule type" value="Genomic_DNA"/>
</dbReference>
<dbReference type="PROSITE" id="PS00221">
    <property type="entry name" value="MIP"/>
    <property type="match status" value="1"/>
</dbReference>
<dbReference type="Proteomes" id="UP000014760">
    <property type="component" value="Unassembled WGS sequence"/>
</dbReference>
<evidence type="ECO:0000313" key="10">
    <source>
        <dbReference type="EMBL" id="ELT96408.1"/>
    </source>
</evidence>
<protein>
    <recommendedName>
        <fullName evidence="13">Aquaporin</fullName>
    </recommendedName>
</protein>
<comment type="similarity">
    <text evidence="2 8">Belongs to the MIP/aquaporin (TC 1.A.8) family.</text>
</comment>
<dbReference type="EMBL" id="KB308827">
    <property type="protein sequence ID" value="ELT96408.1"/>
    <property type="molecule type" value="Genomic_DNA"/>
</dbReference>
<comment type="subcellular location">
    <subcellularLocation>
        <location evidence="1">Cell membrane</location>
        <topology evidence="1">Multi-pass membrane protein</topology>
    </subcellularLocation>
</comment>
<dbReference type="GO" id="GO:0005886">
    <property type="term" value="C:plasma membrane"/>
    <property type="evidence" value="ECO:0007669"/>
    <property type="project" value="UniProtKB-SubCell"/>
</dbReference>
<dbReference type="GO" id="GO:0015250">
    <property type="term" value="F:water channel activity"/>
    <property type="evidence" value="ECO:0007669"/>
    <property type="project" value="TreeGrafter"/>
</dbReference>
<evidence type="ECO:0000256" key="1">
    <source>
        <dbReference type="ARBA" id="ARBA00004651"/>
    </source>
</evidence>
<keyword evidence="6 9" id="KW-1133">Transmembrane helix</keyword>
<evidence type="ECO:0000256" key="4">
    <source>
        <dbReference type="ARBA" id="ARBA00022475"/>
    </source>
</evidence>
<evidence type="ECO:0000256" key="9">
    <source>
        <dbReference type="SAM" id="Phobius"/>
    </source>
</evidence>
<dbReference type="PANTHER" id="PTHR19139">
    <property type="entry name" value="AQUAPORIN TRANSPORTER"/>
    <property type="match status" value="1"/>
</dbReference>
<dbReference type="OrthoDB" id="3222at2759"/>
<dbReference type="PRINTS" id="PR00783">
    <property type="entry name" value="MINTRINSICP"/>
</dbReference>
<evidence type="ECO:0000256" key="7">
    <source>
        <dbReference type="ARBA" id="ARBA00023136"/>
    </source>
</evidence>